<accession>A0ABP4NTC1</accession>
<dbReference type="Gene3D" id="3.40.50.620">
    <property type="entry name" value="HUPs"/>
    <property type="match status" value="1"/>
</dbReference>
<evidence type="ECO:0000256" key="1">
    <source>
        <dbReference type="ARBA" id="ARBA00001974"/>
    </source>
</evidence>
<evidence type="ECO:0000256" key="6">
    <source>
        <dbReference type="ARBA" id="ARBA00025649"/>
    </source>
</evidence>
<evidence type="ECO:0000256" key="3">
    <source>
        <dbReference type="ARBA" id="ARBA00011355"/>
    </source>
</evidence>
<dbReference type="PANTHER" id="PTHR21294:SF8">
    <property type="entry name" value="ELECTRON TRANSFER FLAVOPROTEIN SUBUNIT BETA"/>
    <property type="match status" value="1"/>
</dbReference>
<evidence type="ECO:0000313" key="8">
    <source>
        <dbReference type="EMBL" id="GAA1567375.1"/>
    </source>
</evidence>
<keyword evidence="5" id="KW-0249">Electron transport</keyword>
<dbReference type="EMBL" id="BAAAQD010000038">
    <property type="protein sequence ID" value="GAA1567375.1"/>
    <property type="molecule type" value="Genomic_DNA"/>
</dbReference>
<dbReference type="Pfam" id="PF01012">
    <property type="entry name" value="ETF"/>
    <property type="match status" value="1"/>
</dbReference>
<dbReference type="SUPFAM" id="SSF52402">
    <property type="entry name" value="Adenine nucleotide alpha hydrolases-like"/>
    <property type="match status" value="1"/>
</dbReference>
<proteinExistence type="inferred from homology"/>
<reference evidence="9" key="1">
    <citation type="journal article" date="2019" name="Int. J. Syst. Evol. Microbiol.">
        <title>The Global Catalogue of Microorganisms (GCM) 10K type strain sequencing project: providing services to taxonomists for standard genome sequencing and annotation.</title>
        <authorList>
            <consortium name="The Broad Institute Genomics Platform"/>
            <consortium name="The Broad Institute Genome Sequencing Center for Infectious Disease"/>
            <person name="Wu L."/>
            <person name="Ma J."/>
        </authorList>
    </citation>
    <scope>NUCLEOTIDE SEQUENCE [LARGE SCALE GENOMIC DNA]</scope>
    <source>
        <strain evidence="9">JCM 15933</strain>
    </source>
</reference>
<dbReference type="RefSeq" id="WP_344513428.1">
    <property type="nucleotide sequence ID" value="NZ_BAAAQD010000038.1"/>
</dbReference>
<comment type="cofactor">
    <cofactor evidence="1">
        <name>FAD</name>
        <dbReference type="ChEBI" id="CHEBI:57692"/>
    </cofactor>
</comment>
<dbReference type="InterPro" id="IPR014730">
    <property type="entry name" value="ETF_a/b_N"/>
</dbReference>
<evidence type="ECO:0000259" key="7">
    <source>
        <dbReference type="SMART" id="SM00893"/>
    </source>
</evidence>
<evidence type="ECO:0000256" key="4">
    <source>
        <dbReference type="ARBA" id="ARBA00022448"/>
    </source>
</evidence>
<comment type="similarity">
    <text evidence="2">Belongs to the ETF beta-subunit/FixA family.</text>
</comment>
<dbReference type="InterPro" id="IPR014729">
    <property type="entry name" value="Rossmann-like_a/b/a_fold"/>
</dbReference>
<keyword evidence="4" id="KW-0813">Transport</keyword>
<dbReference type="InterPro" id="IPR012255">
    <property type="entry name" value="ETF_b"/>
</dbReference>
<dbReference type="PIRSF" id="PIRSF000090">
    <property type="entry name" value="Beta-ETF"/>
    <property type="match status" value="1"/>
</dbReference>
<evidence type="ECO:0000256" key="2">
    <source>
        <dbReference type="ARBA" id="ARBA00007557"/>
    </source>
</evidence>
<comment type="subunit">
    <text evidence="3">Heterodimer of an alpha and a beta subunit.</text>
</comment>
<comment type="caution">
    <text evidence="8">The sequence shown here is derived from an EMBL/GenBank/DDBJ whole genome shotgun (WGS) entry which is preliminary data.</text>
</comment>
<evidence type="ECO:0000313" key="9">
    <source>
        <dbReference type="Proteomes" id="UP001501470"/>
    </source>
</evidence>
<gene>
    <name evidence="8" type="ORF">GCM10009827_106380</name>
</gene>
<dbReference type="SMART" id="SM00893">
    <property type="entry name" value="ETF"/>
    <property type="match status" value="1"/>
</dbReference>
<protein>
    <submittedName>
        <fullName evidence="8">Electron transfer flavoprotein subunit beta/FixA family protein</fullName>
    </submittedName>
</protein>
<evidence type="ECO:0000256" key="5">
    <source>
        <dbReference type="ARBA" id="ARBA00022982"/>
    </source>
</evidence>
<keyword evidence="9" id="KW-1185">Reference proteome</keyword>
<name>A0ABP4NTC1_9ACTN</name>
<dbReference type="PANTHER" id="PTHR21294">
    <property type="entry name" value="ELECTRON TRANSFER FLAVOPROTEIN BETA-SUBUNIT"/>
    <property type="match status" value="1"/>
</dbReference>
<comment type="function">
    <text evidence="6">The electron transfer flavoprotein serves as a specific electron acceptor for other dehydrogenases. It transfers the electrons to the main respiratory chain via ETF-ubiquinone oxidoreductase (ETF dehydrogenase).</text>
</comment>
<sequence length="254" mass="26449">MHIAVCIKRVGTTDDDIEFTDDGRSVDPDYLDYGLNEWDAAAIAEALRLRDQAGGGRVVVVTAGDDESEEVLVQGLAMGADHAVRVESDPEGLVDPVTVGRVLAVAIRPLGVDLVLCGAQSADAAQGTTAAALAGVLDLPCATVVTGIDREPAGTTLVRRELEGGVVDVIRISGPAVLSIQTGIAEPRYVTLRALQQAQQQDIEVVDADLDDLGEPGYRIRRMVLPPAARAEIVNGGAAAIAAKITELVRGAAK</sequence>
<dbReference type="Proteomes" id="UP001501470">
    <property type="component" value="Unassembled WGS sequence"/>
</dbReference>
<feature type="domain" description="Electron transfer flavoprotein alpha/beta-subunit N-terminal" evidence="7">
    <location>
        <begin position="23"/>
        <end position="215"/>
    </location>
</feature>
<organism evidence="8 9">
    <name type="scientific">Dactylosporangium maewongense</name>
    <dbReference type="NCBI Taxonomy" id="634393"/>
    <lineage>
        <taxon>Bacteria</taxon>
        <taxon>Bacillati</taxon>
        <taxon>Actinomycetota</taxon>
        <taxon>Actinomycetes</taxon>
        <taxon>Micromonosporales</taxon>
        <taxon>Micromonosporaceae</taxon>
        <taxon>Dactylosporangium</taxon>
    </lineage>
</organism>